<gene>
    <name evidence="8" type="ORF">FSP39_020289</name>
</gene>
<evidence type="ECO:0000256" key="3">
    <source>
        <dbReference type="ARBA" id="ARBA00022741"/>
    </source>
</evidence>
<dbReference type="Proteomes" id="UP001186944">
    <property type="component" value="Unassembled WGS sequence"/>
</dbReference>
<comment type="similarity">
    <text evidence="2">Belongs to the small GTPase superfamily. Rab family.</text>
</comment>
<sequence>MRHPKGEWPGVNTLLRAVGDSTVGKSSICQVFHSDNSHFSKNYTMTTGVELLVKLVNIPDSKDKVELYMFDSAGKEIFSELVQKFWEQPSVVMVVYDVTSEVSFSSCAKWLERVRCQKPETKLPGVVVANKTDLDERRIISPKAGMEFAESNGLKYFECSAKEMQNVDAAFYYLANEFYKLYQEKVEIFKTMS</sequence>
<evidence type="ECO:0000313" key="9">
    <source>
        <dbReference type="Proteomes" id="UP001186944"/>
    </source>
</evidence>
<dbReference type="Gene3D" id="3.40.50.300">
    <property type="entry name" value="P-loop containing nucleotide triphosphate hydrolases"/>
    <property type="match status" value="1"/>
</dbReference>
<evidence type="ECO:0000256" key="6">
    <source>
        <dbReference type="ARBA" id="ARBA00023134"/>
    </source>
</evidence>
<organism evidence="8 9">
    <name type="scientific">Pinctada imbricata</name>
    <name type="common">Atlantic pearl-oyster</name>
    <name type="synonym">Pinctada martensii</name>
    <dbReference type="NCBI Taxonomy" id="66713"/>
    <lineage>
        <taxon>Eukaryota</taxon>
        <taxon>Metazoa</taxon>
        <taxon>Spiralia</taxon>
        <taxon>Lophotrochozoa</taxon>
        <taxon>Mollusca</taxon>
        <taxon>Bivalvia</taxon>
        <taxon>Autobranchia</taxon>
        <taxon>Pteriomorphia</taxon>
        <taxon>Pterioida</taxon>
        <taxon>Pterioidea</taxon>
        <taxon>Pteriidae</taxon>
        <taxon>Pinctada</taxon>
    </lineage>
</organism>
<dbReference type="GO" id="GO:0003924">
    <property type="term" value="F:GTPase activity"/>
    <property type="evidence" value="ECO:0007669"/>
    <property type="project" value="InterPro"/>
</dbReference>
<dbReference type="InterPro" id="IPR001806">
    <property type="entry name" value="Small_GTPase"/>
</dbReference>
<comment type="caution">
    <text evidence="8">The sequence shown here is derived from an EMBL/GenBank/DDBJ whole genome shotgun (WGS) entry which is preliminary data.</text>
</comment>
<dbReference type="InterPro" id="IPR050227">
    <property type="entry name" value="Rab"/>
</dbReference>
<keyword evidence="7" id="KW-0966">Cell projection</keyword>
<evidence type="ECO:0000256" key="4">
    <source>
        <dbReference type="ARBA" id="ARBA00022846"/>
    </source>
</evidence>
<dbReference type="GO" id="GO:0030990">
    <property type="term" value="C:intraciliary transport particle"/>
    <property type="evidence" value="ECO:0007669"/>
    <property type="project" value="UniProtKB-ARBA"/>
</dbReference>
<keyword evidence="9" id="KW-1185">Reference proteome</keyword>
<dbReference type="GO" id="GO:0031514">
    <property type="term" value="C:motile cilium"/>
    <property type="evidence" value="ECO:0007669"/>
    <property type="project" value="UniProtKB-SubCell"/>
</dbReference>
<evidence type="ECO:0000256" key="7">
    <source>
        <dbReference type="ARBA" id="ARBA00023273"/>
    </source>
</evidence>
<keyword evidence="5" id="KW-0969">Cilium</keyword>
<dbReference type="NCBIfam" id="TIGR00231">
    <property type="entry name" value="small_GTP"/>
    <property type="match status" value="1"/>
</dbReference>
<dbReference type="AlphaFoldDB" id="A0AA88XSF9"/>
<dbReference type="InterPro" id="IPR005225">
    <property type="entry name" value="Small_GTP-bd"/>
</dbReference>
<evidence type="ECO:0000256" key="5">
    <source>
        <dbReference type="ARBA" id="ARBA00023069"/>
    </source>
</evidence>
<protein>
    <submittedName>
        <fullName evidence="8">Uncharacterized protein</fullName>
    </submittedName>
</protein>
<dbReference type="InterPro" id="IPR027417">
    <property type="entry name" value="P-loop_NTPase"/>
</dbReference>
<dbReference type="PROSITE" id="PS51419">
    <property type="entry name" value="RAB"/>
    <property type="match status" value="1"/>
</dbReference>
<dbReference type="SMART" id="SM00173">
    <property type="entry name" value="RAS"/>
    <property type="match status" value="1"/>
</dbReference>
<comment type="subcellular location">
    <subcellularLocation>
        <location evidence="1">Cell projection</location>
        <location evidence="1">Cilium</location>
        <location evidence="1">Flagellum</location>
    </subcellularLocation>
</comment>
<dbReference type="PRINTS" id="PR00449">
    <property type="entry name" value="RASTRNSFRMNG"/>
</dbReference>
<dbReference type="Pfam" id="PF00071">
    <property type="entry name" value="Ras"/>
    <property type="match status" value="1"/>
</dbReference>
<keyword evidence="4" id="KW-0282">Flagellum</keyword>
<accession>A0AA88XSF9</accession>
<dbReference type="SMART" id="SM00175">
    <property type="entry name" value="RAB"/>
    <property type="match status" value="1"/>
</dbReference>
<dbReference type="SUPFAM" id="SSF52540">
    <property type="entry name" value="P-loop containing nucleoside triphosphate hydrolases"/>
    <property type="match status" value="1"/>
</dbReference>
<evidence type="ECO:0000256" key="1">
    <source>
        <dbReference type="ARBA" id="ARBA00004230"/>
    </source>
</evidence>
<dbReference type="SMART" id="SM00174">
    <property type="entry name" value="RHO"/>
    <property type="match status" value="1"/>
</dbReference>
<reference evidence="8" key="1">
    <citation type="submission" date="2019-08" db="EMBL/GenBank/DDBJ databases">
        <title>The improved chromosome-level genome for the pearl oyster Pinctada fucata martensii using PacBio sequencing and Hi-C.</title>
        <authorList>
            <person name="Zheng Z."/>
        </authorList>
    </citation>
    <scope>NUCLEOTIDE SEQUENCE</scope>
    <source>
        <strain evidence="8">ZZ-2019</strain>
        <tissue evidence="8">Adductor muscle</tissue>
    </source>
</reference>
<evidence type="ECO:0000256" key="2">
    <source>
        <dbReference type="ARBA" id="ARBA00006270"/>
    </source>
</evidence>
<evidence type="ECO:0000313" key="8">
    <source>
        <dbReference type="EMBL" id="KAK3091502.1"/>
    </source>
</evidence>
<dbReference type="FunFam" id="3.40.50.300:FF:001684">
    <property type="entry name" value="Intraflagellar transport 27 homolog (Chlamydomonas)"/>
    <property type="match status" value="1"/>
</dbReference>
<dbReference type="GO" id="GO:0005525">
    <property type="term" value="F:GTP binding"/>
    <property type="evidence" value="ECO:0007669"/>
    <property type="project" value="UniProtKB-KW"/>
</dbReference>
<name>A0AA88XSF9_PINIB</name>
<dbReference type="PROSITE" id="PS51421">
    <property type="entry name" value="RAS"/>
    <property type="match status" value="1"/>
</dbReference>
<dbReference type="PANTHER" id="PTHR47977">
    <property type="entry name" value="RAS-RELATED PROTEIN RAB"/>
    <property type="match status" value="1"/>
</dbReference>
<keyword evidence="6" id="KW-0342">GTP-binding</keyword>
<dbReference type="EMBL" id="VSWD01000010">
    <property type="protein sequence ID" value="KAK3091502.1"/>
    <property type="molecule type" value="Genomic_DNA"/>
</dbReference>
<proteinExistence type="inferred from homology"/>
<keyword evidence="3" id="KW-0547">Nucleotide-binding</keyword>